<accession>A0A4Y9SPF4</accession>
<keyword evidence="4" id="KW-0812">Transmembrane</keyword>
<organism evidence="5 6">
    <name type="scientific">Zemynaea arenosa</name>
    <dbReference type="NCBI Taxonomy" id="2561931"/>
    <lineage>
        <taxon>Bacteria</taxon>
        <taxon>Pseudomonadati</taxon>
        <taxon>Pseudomonadota</taxon>
        <taxon>Betaproteobacteria</taxon>
        <taxon>Burkholderiales</taxon>
        <taxon>Oxalobacteraceae</taxon>
        <taxon>Telluria group</taxon>
        <taxon>Zemynaea</taxon>
    </lineage>
</organism>
<dbReference type="PROSITE" id="PS00409">
    <property type="entry name" value="PROKAR_NTER_METHYL"/>
    <property type="match status" value="1"/>
</dbReference>
<feature type="transmembrane region" description="Helical" evidence="4">
    <location>
        <begin position="12"/>
        <end position="38"/>
    </location>
</feature>
<comment type="caution">
    <text evidence="5">The sequence shown here is derived from an EMBL/GenBank/DDBJ whole genome shotgun (WGS) entry which is preliminary data.</text>
</comment>
<dbReference type="GO" id="GO:0044096">
    <property type="term" value="C:type IV pilus"/>
    <property type="evidence" value="ECO:0007669"/>
    <property type="project" value="TreeGrafter"/>
</dbReference>
<comment type="similarity">
    <text evidence="1 3">Belongs to the N-Me-Phe pilin family.</text>
</comment>
<evidence type="ECO:0000313" key="5">
    <source>
        <dbReference type="EMBL" id="TFW25490.1"/>
    </source>
</evidence>
<dbReference type="GO" id="GO:0043107">
    <property type="term" value="P:type IV pilus-dependent motility"/>
    <property type="evidence" value="ECO:0007669"/>
    <property type="project" value="TreeGrafter"/>
</dbReference>
<dbReference type="EMBL" id="SPVF01000076">
    <property type="protein sequence ID" value="TFW25490.1"/>
    <property type="molecule type" value="Genomic_DNA"/>
</dbReference>
<dbReference type="InterPro" id="IPR045584">
    <property type="entry name" value="Pilin-like"/>
</dbReference>
<dbReference type="Pfam" id="PF00114">
    <property type="entry name" value="Pilin"/>
    <property type="match status" value="1"/>
</dbReference>
<keyword evidence="6" id="KW-1185">Reference proteome</keyword>
<dbReference type="InterPro" id="IPR001082">
    <property type="entry name" value="Pilin"/>
</dbReference>
<dbReference type="Proteomes" id="UP000298438">
    <property type="component" value="Unassembled WGS sequence"/>
</dbReference>
<gene>
    <name evidence="5" type="ORF">E4L96_05275</name>
</gene>
<reference evidence="5 6" key="1">
    <citation type="submission" date="2019-03" db="EMBL/GenBank/DDBJ databases">
        <title>Draft Genome Sequence of Massilia arenosa sp. nov., a Novel Massilia Species Isolated from a Sandy-loam Maize Soil.</title>
        <authorList>
            <person name="Raths R."/>
            <person name="Peta V."/>
            <person name="Bucking H."/>
        </authorList>
    </citation>
    <scope>NUCLEOTIDE SEQUENCE [LARGE SCALE GENOMIC DNA]</scope>
    <source>
        <strain evidence="5 6">MC02</strain>
    </source>
</reference>
<dbReference type="OrthoDB" id="8607132at2"/>
<evidence type="ECO:0000256" key="1">
    <source>
        <dbReference type="ARBA" id="ARBA00005233"/>
    </source>
</evidence>
<dbReference type="Gene3D" id="3.30.700.10">
    <property type="entry name" value="Glycoprotein, Type 4 Pilin"/>
    <property type="match status" value="1"/>
</dbReference>
<protein>
    <submittedName>
        <fullName evidence="5">Prepilin-type N-terminal cleavage/methylation domain-containing protein</fullName>
    </submittedName>
</protein>
<dbReference type="NCBIfam" id="TIGR02532">
    <property type="entry name" value="IV_pilin_GFxxxE"/>
    <property type="match status" value="1"/>
</dbReference>
<sequence>MKSMKSIKAQAQAGFTLIELMIVVAIIGILAAVAIPAYQNYTVKAKVSSALSAVASIKTAVGLCAQEQGGDLTGCNLGAKGIPTFNATKEVTAATATDGVIKLTLANIGTGVDGADAITMTPTLPAGSDKIIWTNTTTVTNAAAKDLIEKNNAAAASSGT</sequence>
<dbReference type="Pfam" id="PF07963">
    <property type="entry name" value="N_methyl"/>
    <property type="match status" value="1"/>
</dbReference>
<keyword evidence="3" id="KW-0281">Fimbrium</keyword>
<dbReference type="PANTHER" id="PTHR30093">
    <property type="entry name" value="GENERAL SECRETION PATHWAY PROTEIN G"/>
    <property type="match status" value="1"/>
</dbReference>
<evidence type="ECO:0000256" key="4">
    <source>
        <dbReference type="SAM" id="Phobius"/>
    </source>
</evidence>
<evidence type="ECO:0000313" key="6">
    <source>
        <dbReference type="Proteomes" id="UP000298438"/>
    </source>
</evidence>
<dbReference type="RefSeq" id="WP_135206171.1">
    <property type="nucleotide sequence ID" value="NZ_SPVF01000076.1"/>
</dbReference>
<dbReference type="InterPro" id="IPR012902">
    <property type="entry name" value="N_methyl_site"/>
</dbReference>
<evidence type="ECO:0000256" key="3">
    <source>
        <dbReference type="RuleBase" id="RU000389"/>
    </source>
</evidence>
<name>A0A4Y9SPF4_9BURK</name>
<evidence type="ECO:0000256" key="2">
    <source>
        <dbReference type="ARBA" id="ARBA00022481"/>
    </source>
</evidence>
<keyword evidence="2" id="KW-0488">Methylation</keyword>
<dbReference type="AlphaFoldDB" id="A0A4Y9SPF4"/>
<dbReference type="GO" id="GO:0007155">
    <property type="term" value="P:cell adhesion"/>
    <property type="evidence" value="ECO:0007669"/>
    <property type="project" value="InterPro"/>
</dbReference>
<dbReference type="PANTHER" id="PTHR30093:SF34">
    <property type="entry name" value="PREPILIN PEPTIDASE-DEPENDENT PROTEIN D"/>
    <property type="match status" value="1"/>
</dbReference>
<keyword evidence="4" id="KW-0472">Membrane</keyword>
<keyword evidence="4" id="KW-1133">Transmembrane helix</keyword>
<proteinExistence type="inferred from homology"/>
<dbReference type="SUPFAM" id="SSF54523">
    <property type="entry name" value="Pili subunits"/>
    <property type="match status" value="1"/>
</dbReference>